<accession>A0AA39LAZ8</accession>
<feature type="region of interest" description="Disordered" evidence="1">
    <location>
        <begin position="113"/>
        <end position="148"/>
    </location>
</feature>
<dbReference type="EMBL" id="JAUCMV010000006">
    <property type="protein sequence ID" value="KAK0390409.1"/>
    <property type="molecule type" value="Genomic_DNA"/>
</dbReference>
<feature type="region of interest" description="Disordered" evidence="1">
    <location>
        <begin position="417"/>
        <end position="438"/>
    </location>
</feature>
<feature type="compositionally biased region" description="Low complexity" evidence="1">
    <location>
        <begin position="387"/>
        <end position="399"/>
    </location>
</feature>
<feature type="compositionally biased region" description="Acidic residues" evidence="1">
    <location>
        <begin position="417"/>
        <end position="427"/>
    </location>
</feature>
<proteinExistence type="predicted"/>
<dbReference type="Proteomes" id="UP001175271">
    <property type="component" value="Unassembled WGS sequence"/>
</dbReference>
<reference evidence="2" key="1">
    <citation type="submission" date="2023-06" db="EMBL/GenBank/DDBJ databases">
        <title>Genomic analysis of the entomopathogenic nematode Steinernema hermaphroditum.</title>
        <authorList>
            <person name="Schwarz E.M."/>
            <person name="Heppert J.K."/>
            <person name="Baniya A."/>
            <person name="Schwartz H.T."/>
            <person name="Tan C.-H."/>
            <person name="Antoshechkin I."/>
            <person name="Sternberg P.W."/>
            <person name="Goodrich-Blair H."/>
            <person name="Dillman A.R."/>
        </authorList>
    </citation>
    <scope>NUCLEOTIDE SEQUENCE</scope>
    <source>
        <strain evidence="2">PS9179</strain>
        <tissue evidence="2">Whole animal</tissue>
    </source>
</reference>
<gene>
    <name evidence="2" type="ORF">QR680_019339</name>
</gene>
<evidence type="ECO:0000256" key="1">
    <source>
        <dbReference type="SAM" id="MobiDB-lite"/>
    </source>
</evidence>
<dbReference type="AlphaFoldDB" id="A0AA39LAZ8"/>
<organism evidence="2 3">
    <name type="scientific">Steinernema hermaphroditum</name>
    <dbReference type="NCBI Taxonomy" id="289476"/>
    <lineage>
        <taxon>Eukaryota</taxon>
        <taxon>Metazoa</taxon>
        <taxon>Ecdysozoa</taxon>
        <taxon>Nematoda</taxon>
        <taxon>Chromadorea</taxon>
        <taxon>Rhabditida</taxon>
        <taxon>Tylenchina</taxon>
        <taxon>Panagrolaimomorpha</taxon>
        <taxon>Strongyloidoidea</taxon>
        <taxon>Steinernematidae</taxon>
        <taxon>Steinernema</taxon>
    </lineage>
</organism>
<evidence type="ECO:0000313" key="2">
    <source>
        <dbReference type="EMBL" id="KAK0390409.1"/>
    </source>
</evidence>
<sequence>MAPSKSKCSDSLYHKHGAKAVGSMIDYMKQFPDLCRVDMLEMESTDELTEELQEQFGNVLKKMNEEYGDVSERSIFIAWKSLRFRFLTYGEPKKWHSHLTFLYDLEPAAEDYGKRPKPISDASDDEAPSKRPRLSTEPSKEAASDNAPNLFARMEKLRESFGQEAVRSLIEEVGKHSEFWEVHIGTRDLCELPRSSRNVWTKIMEALLYRFPAMTSEITYEAWRVLRNNYGTKTCPPQYAGKVPYLDAHIADTRDKNDASSQQRGTNQRLSRMDYFSNTYGTEATEELIRIIGTDKSFYSKNMRLNKVEDMKEEDQNRWEIIMNELKHNHPNVSVTQNDALSAWNSVRRDYFNGRCPHNWIGKVSYLNEMKAQVTRKKRTAPVQPDRVSPSRSETVSSSDDVIIPVLSPSSYIDLQEDDVLQDPEVSEGDRDREESPEVVFVRGPSFRNNDPVQAINAEQAPTYPSRYGAYIPNYHNYNTQYFYHPQNYCWYNSLSASYLAPAPLADTSTAFQRLLKEIHDKMKTKDLKNKEENLHRLRKAVLTIVNNLHEEEDNRPAQ</sequence>
<feature type="region of interest" description="Disordered" evidence="1">
    <location>
        <begin position="375"/>
        <end position="399"/>
    </location>
</feature>
<protein>
    <submittedName>
        <fullName evidence="2">Uncharacterized protein</fullName>
    </submittedName>
</protein>
<keyword evidence="3" id="KW-1185">Reference proteome</keyword>
<evidence type="ECO:0000313" key="3">
    <source>
        <dbReference type="Proteomes" id="UP001175271"/>
    </source>
</evidence>
<name>A0AA39LAZ8_9BILA</name>
<comment type="caution">
    <text evidence="2">The sequence shown here is derived from an EMBL/GenBank/DDBJ whole genome shotgun (WGS) entry which is preliminary data.</text>
</comment>